<name>A0A0D2NJS9_HYPSF</name>
<reference evidence="2" key="1">
    <citation type="submission" date="2014-04" db="EMBL/GenBank/DDBJ databases">
        <title>Evolutionary Origins and Diversification of the Mycorrhizal Mutualists.</title>
        <authorList>
            <consortium name="DOE Joint Genome Institute"/>
            <consortium name="Mycorrhizal Genomics Consortium"/>
            <person name="Kohler A."/>
            <person name="Kuo A."/>
            <person name="Nagy L.G."/>
            <person name="Floudas D."/>
            <person name="Copeland A."/>
            <person name="Barry K.W."/>
            <person name="Cichocki N."/>
            <person name="Veneault-Fourrey C."/>
            <person name="LaButti K."/>
            <person name="Lindquist E.A."/>
            <person name="Lipzen A."/>
            <person name="Lundell T."/>
            <person name="Morin E."/>
            <person name="Murat C."/>
            <person name="Riley R."/>
            <person name="Ohm R."/>
            <person name="Sun H."/>
            <person name="Tunlid A."/>
            <person name="Henrissat B."/>
            <person name="Grigoriev I.V."/>
            <person name="Hibbett D.S."/>
            <person name="Martin F."/>
        </authorList>
    </citation>
    <scope>NUCLEOTIDE SEQUENCE [LARGE SCALE GENOMIC DNA]</scope>
    <source>
        <strain evidence="2">FD-334 SS-4</strain>
    </source>
</reference>
<evidence type="ECO:0000313" key="2">
    <source>
        <dbReference type="Proteomes" id="UP000054270"/>
    </source>
</evidence>
<protein>
    <submittedName>
        <fullName evidence="1">Uncharacterized protein</fullName>
    </submittedName>
</protein>
<sequence>MVDQKLKNGWYLSGRAPGDTGTWGLYANGAVFKFQQQIRFSPPSGARAHVNVRAHRRLHLSVSKYAPDPHSQCVHTHTHSTAHSPTARKPCLLSATAQRSARLCFAVTVARGQPHTGAGARHGRSVRISHPASDRRTLRYVGAGRRRRTEQNTYPCLDMHARSAIPRSRRPMRCAWALEGARTRGK</sequence>
<proteinExistence type="predicted"/>
<organism evidence="1 2">
    <name type="scientific">Hypholoma sublateritium (strain FD-334 SS-4)</name>
    <dbReference type="NCBI Taxonomy" id="945553"/>
    <lineage>
        <taxon>Eukaryota</taxon>
        <taxon>Fungi</taxon>
        <taxon>Dikarya</taxon>
        <taxon>Basidiomycota</taxon>
        <taxon>Agaricomycotina</taxon>
        <taxon>Agaricomycetes</taxon>
        <taxon>Agaricomycetidae</taxon>
        <taxon>Agaricales</taxon>
        <taxon>Agaricineae</taxon>
        <taxon>Strophariaceae</taxon>
        <taxon>Hypholoma</taxon>
    </lineage>
</organism>
<evidence type="ECO:0000313" key="1">
    <source>
        <dbReference type="EMBL" id="KJA16826.1"/>
    </source>
</evidence>
<accession>A0A0D2NJS9</accession>
<keyword evidence="2" id="KW-1185">Reference proteome</keyword>
<dbReference type="AlphaFoldDB" id="A0A0D2NJS9"/>
<dbReference type="EMBL" id="KN817614">
    <property type="protein sequence ID" value="KJA16826.1"/>
    <property type="molecule type" value="Genomic_DNA"/>
</dbReference>
<gene>
    <name evidence="1" type="ORF">HYPSUDRAFT_1054802</name>
</gene>
<dbReference type="Proteomes" id="UP000054270">
    <property type="component" value="Unassembled WGS sequence"/>
</dbReference>